<dbReference type="PROSITE" id="PS50109">
    <property type="entry name" value="HIS_KIN"/>
    <property type="match status" value="1"/>
</dbReference>
<dbReference type="Pfam" id="PF02518">
    <property type="entry name" value="HATPase_c"/>
    <property type="match status" value="1"/>
</dbReference>
<dbReference type="InterPro" id="IPR005467">
    <property type="entry name" value="His_kinase_dom"/>
</dbReference>
<feature type="domain" description="HAMP" evidence="12">
    <location>
        <begin position="164"/>
        <end position="211"/>
    </location>
</feature>
<proteinExistence type="predicted"/>
<dbReference type="NCBIfam" id="NF038389">
    <property type="entry name" value="ArsS_fam_HK"/>
    <property type="match status" value="1"/>
</dbReference>
<comment type="caution">
    <text evidence="13">The sequence shown here is derived from an EMBL/GenBank/DDBJ whole genome shotgun (WGS) entry which is preliminary data.</text>
</comment>
<dbReference type="CDD" id="cd06225">
    <property type="entry name" value="HAMP"/>
    <property type="match status" value="1"/>
</dbReference>
<dbReference type="Pfam" id="PF00672">
    <property type="entry name" value="HAMP"/>
    <property type="match status" value="1"/>
</dbReference>
<keyword evidence="9 10" id="KW-0472">Membrane</keyword>
<dbReference type="Gene3D" id="1.10.287.130">
    <property type="match status" value="1"/>
</dbReference>
<dbReference type="InterPro" id="IPR047994">
    <property type="entry name" value="ArsS-like"/>
</dbReference>
<evidence type="ECO:0000256" key="10">
    <source>
        <dbReference type="SAM" id="Phobius"/>
    </source>
</evidence>
<dbReference type="InterPro" id="IPR003594">
    <property type="entry name" value="HATPase_dom"/>
</dbReference>
<dbReference type="InterPro" id="IPR036890">
    <property type="entry name" value="HATPase_C_sf"/>
</dbReference>
<feature type="transmembrane region" description="Helical" evidence="10">
    <location>
        <begin position="6"/>
        <end position="29"/>
    </location>
</feature>
<dbReference type="Proteomes" id="UP001169069">
    <property type="component" value="Unassembled WGS sequence"/>
</dbReference>
<dbReference type="InterPro" id="IPR050398">
    <property type="entry name" value="HssS/ArlS-like"/>
</dbReference>
<dbReference type="Pfam" id="PF00512">
    <property type="entry name" value="HisKA"/>
    <property type="match status" value="1"/>
</dbReference>
<dbReference type="InterPro" id="IPR003660">
    <property type="entry name" value="HAMP_dom"/>
</dbReference>
<keyword evidence="7 13" id="KW-0418">Kinase</keyword>
<dbReference type="SMART" id="SM00388">
    <property type="entry name" value="HisKA"/>
    <property type="match status" value="1"/>
</dbReference>
<evidence type="ECO:0000256" key="5">
    <source>
        <dbReference type="ARBA" id="ARBA00022679"/>
    </source>
</evidence>
<evidence type="ECO:0000256" key="6">
    <source>
        <dbReference type="ARBA" id="ARBA00022692"/>
    </source>
</evidence>
<dbReference type="PROSITE" id="PS50885">
    <property type="entry name" value="HAMP"/>
    <property type="match status" value="1"/>
</dbReference>
<dbReference type="RefSeq" id="WP_289412769.1">
    <property type="nucleotide sequence ID" value="NZ_JAQIBD010000001.1"/>
</dbReference>
<evidence type="ECO:0000256" key="8">
    <source>
        <dbReference type="ARBA" id="ARBA00022989"/>
    </source>
</evidence>
<evidence type="ECO:0000259" key="12">
    <source>
        <dbReference type="PROSITE" id="PS50885"/>
    </source>
</evidence>
<evidence type="ECO:0000259" key="11">
    <source>
        <dbReference type="PROSITE" id="PS50109"/>
    </source>
</evidence>
<comment type="subcellular location">
    <subcellularLocation>
        <location evidence="2">Membrane</location>
        <topology evidence="2">Multi-pass membrane protein</topology>
    </subcellularLocation>
</comment>
<evidence type="ECO:0000313" key="13">
    <source>
        <dbReference type="EMBL" id="MDM5271366.1"/>
    </source>
</evidence>
<evidence type="ECO:0000256" key="9">
    <source>
        <dbReference type="ARBA" id="ARBA00023136"/>
    </source>
</evidence>
<dbReference type="EMBL" id="JAQIBD010000001">
    <property type="protein sequence ID" value="MDM5271366.1"/>
    <property type="molecule type" value="Genomic_DNA"/>
</dbReference>
<keyword evidence="14" id="KW-1185">Reference proteome</keyword>
<sequence length="414" mass="48058">MRNLSVTTFIHILFSIAIIILVTTFILFLSWDRDRQKIEEFKHYQLISVTFLSNLQRHPGDERLQELYKELQLKPLSDEGASILKKRIENSGETIFTGGSALGKVRVFDIKGKRYIYIQRMEYNLMLVDDREEKYYFEIAVSLGVFLTVLLLLLYVAVLRKLYPLRTLHKEIQRFAKGDLNTKVTYKYDDEIGKIAQSFDNAIRHINQLSASKNLFMRNIMHELKTPITKGRIIVEMLEDVQSKKVLVRAFERMNELINELAQIERVTTQSFEPSLEYTSLKEVVQRTRELLINESDHMSIEVKDVALITDVNLLALALKNLMDNGIKYSTDKHVHLKSIDCGLEVSSRGKALQHPLSYYIEPFSQEEKRSSGFGLGLYIVNAILEKLGYMLDYRYEEGNNIFSVLTENHCPIK</sequence>
<comment type="catalytic activity">
    <reaction evidence="1">
        <text>ATP + protein L-histidine = ADP + protein N-phospho-L-histidine.</text>
        <dbReference type="EC" id="2.7.13.3"/>
    </reaction>
</comment>
<evidence type="ECO:0000313" key="14">
    <source>
        <dbReference type="Proteomes" id="UP001169069"/>
    </source>
</evidence>
<organism evidence="13 14">
    <name type="scientific">Sulfurovum zhangzhouensis</name>
    <dbReference type="NCBI Taxonomy" id="3019067"/>
    <lineage>
        <taxon>Bacteria</taxon>
        <taxon>Pseudomonadati</taxon>
        <taxon>Campylobacterota</taxon>
        <taxon>Epsilonproteobacteria</taxon>
        <taxon>Campylobacterales</taxon>
        <taxon>Sulfurovaceae</taxon>
        <taxon>Sulfurovum</taxon>
    </lineage>
</organism>
<dbReference type="PANTHER" id="PTHR45528">
    <property type="entry name" value="SENSOR HISTIDINE KINASE CPXA"/>
    <property type="match status" value="1"/>
</dbReference>
<evidence type="ECO:0000256" key="2">
    <source>
        <dbReference type="ARBA" id="ARBA00004141"/>
    </source>
</evidence>
<feature type="domain" description="Histidine kinase" evidence="11">
    <location>
        <begin position="219"/>
        <end position="405"/>
    </location>
</feature>
<reference evidence="13" key="1">
    <citation type="submission" date="2023-01" db="EMBL/GenBank/DDBJ databases">
        <title>Sulfurovum sp. zt1-1 genome assembly.</title>
        <authorList>
            <person name="Wang J."/>
        </authorList>
    </citation>
    <scope>NUCLEOTIDE SEQUENCE</scope>
    <source>
        <strain evidence="13">Zt1-1</strain>
    </source>
</reference>
<keyword evidence="8 10" id="KW-1133">Transmembrane helix</keyword>
<dbReference type="PANTHER" id="PTHR45528:SF12">
    <property type="entry name" value="SENSOR HISTIDINE KINASE ARSS"/>
    <property type="match status" value="1"/>
</dbReference>
<keyword evidence="5" id="KW-0808">Transferase</keyword>
<protein>
    <recommendedName>
        <fullName evidence="3">histidine kinase</fullName>
        <ecNumber evidence="3">2.7.13.3</ecNumber>
    </recommendedName>
</protein>
<dbReference type="SUPFAM" id="SSF158472">
    <property type="entry name" value="HAMP domain-like"/>
    <property type="match status" value="1"/>
</dbReference>
<dbReference type="InterPro" id="IPR036097">
    <property type="entry name" value="HisK_dim/P_sf"/>
</dbReference>
<dbReference type="SUPFAM" id="SSF55874">
    <property type="entry name" value="ATPase domain of HSP90 chaperone/DNA topoisomerase II/histidine kinase"/>
    <property type="match status" value="1"/>
</dbReference>
<dbReference type="SMART" id="SM00304">
    <property type="entry name" value="HAMP"/>
    <property type="match status" value="1"/>
</dbReference>
<evidence type="ECO:0000256" key="4">
    <source>
        <dbReference type="ARBA" id="ARBA00022553"/>
    </source>
</evidence>
<dbReference type="InterPro" id="IPR003661">
    <property type="entry name" value="HisK_dim/P_dom"/>
</dbReference>
<feature type="transmembrane region" description="Helical" evidence="10">
    <location>
        <begin position="135"/>
        <end position="158"/>
    </location>
</feature>
<evidence type="ECO:0000256" key="1">
    <source>
        <dbReference type="ARBA" id="ARBA00000085"/>
    </source>
</evidence>
<name>A0ABT7QX90_9BACT</name>
<dbReference type="Gene3D" id="3.30.565.10">
    <property type="entry name" value="Histidine kinase-like ATPase, C-terminal domain"/>
    <property type="match status" value="1"/>
</dbReference>
<dbReference type="Gene3D" id="6.10.340.10">
    <property type="match status" value="1"/>
</dbReference>
<gene>
    <name evidence="13" type="ORF">PGH07_04180</name>
</gene>
<dbReference type="EC" id="2.7.13.3" evidence="3"/>
<keyword evidence="4" id="KW-0597">Phosphoprotein</keyword>
<evidence type="ECO:0000256" key="7">
    <source>
        <dbReference type="ARBA" id="ARBA00022777"/>
    </source>
</evidence>
<keyword evidence="6 10" id="KW-0812">Transmembrane</keyword>
<dbReference type="CDD" id="cd00082">
    <property type="entry name" value="HisKA"/>
    <property type="match status" value="1"/>
</dbReference>
<dbReference type="SUPFAM" id="SSF47384">
    <property type="entry name" value="Homodimeric domain of signal transducing histidine kinase"/>
    <property type="match status" value="1"/>
</dbReference>
<evidence type="ECO:0000256" key="3">
    <source>
        <dbReference type="ARBA" id="ARBA00012438"/>
    </source>
</evidence>
<accession>A0ABT7QX90</accession>
<dbReference type="GO" id="GO:0016301">
    <property type="term" value="F:kinase activity"/>
    <property type="evidence" value="ECO:0007669"/>
    <property type="project" value="UniProtKB-KW"/>
</dbReference>